<keyword evidence="2" id="KW-1185">Reference proteome</keyword>
<dbReference type="EMBL" id="SMMG02000005">
    <property type="protein sequence ID" value="KAA3473573.1"/>
    <property type="molecule type" value="Genomic_DNA"/>
</dbReference>
<comment type="caution">
    <text evidence="1">The sequence shown here is derived from an EMBL/GenBank/DDBJ whole genome shotgun (WGS) entry which is preliminary data.</text>
</comment>
<dbReference type="AlphaFoldDB" id="A0A5B6VWV4"/>
<dbReference type="Proteomes" id="UP000325315">
    <property type="component" value="Unassembled WGS sequence"/>
</dbReference>
<reference evidence="2" key="1">
    <citation type="journal article" date="2019" name="Plant Biotechnol. J.">
        <title>Genome sequencing of the Australian wild diploid species Gossypium australe highlights disease resistance and delayed gland morphogenesis.</title>
        <authorList>
            <person name="Cai Y."/>
            <person name="Cai X."/>
            <person name="Wang Q."/>
            <person name="Wang P."/>
            <person name="Zhang Y."/>
            <person name="Cai C."/>
            <person name="Xu Y."/>
            <person name="Wang K."/>
            <person name="Zhou Z."/>
            <person name="Wang C."/>
            <person name="Geng S."/>
            <person name="Li B."/>
            <person name="Dong Q."/>
            <person name="Hou Y."/>
            <person name="Wang H."/>
            <person name="Ai P."/>
            <person name="Liu Z."/>
            <person name="Yi F."/>
            <person name="Sun M."/>
            <person name="An G."/>
            <person name="Cheng J."/>
            <person name="Zhang Y."/>
            <person name="Shi Q."/>
            <person name="Xie Y."/>
            <person name="Shi X."/>
            <person name="Chang Y."/>
            <person name="Huang F."/>
            <person name="Chen Y."/>
            <person name="Hong S."/>
            <person name="Mi L."/>
            <person name="Sun Q."/>
            <person name="Zhang L."/>
            <person name="Zhou B."/>
            <person name="Peng R."/>
            <person name="Zhang X."/>
            <person name="Liu F."/>
        </authorList>
    </citation>
    <scope>NUCLEOTIDE SEQUENCE [LARGE SCALE GENOMIC DNA]</scope>
    <source>
        <strain evidence="2">cv. PA1801</strain>
    </source>
</reference>
<evidence type="ECO:0000313" key="2">
    <source>
        <dbReference type="Proteomes" id="UP000325315"/>
    </source>
</evidence>
<accession>A0A5B6VWV4</accession>
<name>A0A5B6VWV4_9ROSI</name>
<organism evidence="1 2">
    <name type="scientific">Gossypium australe</name>
    <dbReference type="NCBI Taxonomy" id="47621"/>
    <lineage>
        <taxon>Eukaryota</taxon>
        <taxon>Viridiplantae</taxon>
        <taxon>Streptophyta</taxon>
        <taxon>Embryophyta</taxon>
        <taxon>Tracheophyta</taxon>
        <taxon>Spermatophyta</taxon>
        <taxon>Magnoliopsida</taxon>
        <taxon>eudicotyledons</taxon>
        <taxon>Gunneridae</taxon>
        <taxon>Pentapetalae</taxon>
        <taxon>rosids</taxon>
        <taxon>malvids</taxon>
        <taxon>Malvales</taxon>
        <taxon>Malvaceae</taxon>
        <taxon>Malvoideae</taxon>
        <taxon>Gossypium</taxon>
    </lineage>
</organism>
<evidence type="ECO:0000313" key="1">
    <source>
        <dbReference type="EMBL" id="KAA3473573.1"/>
    </source>
</evidence>
<gene>
    <name evidence="1" type="ORF">EPI10_023939</name>
</gene>
<protein>
    <submittedName>
        <fullName evidence="1">Uncharacterized protein</fullName>
    </submittedName>
</protein>
<proteinExistence type="predicted"/>
<sequence length="92" mass="10510">MKWKNSEAKLMRTLSSIRKRPSDGTIRGSCQGNLNRGNNCWPFDVIKAYPYGAVGVKDTKTGVIYIVNGQRLKHYWSAHVDRDKQSINLRDV</sequence>